<accession>A0AAN9ATI1</accession>
<dbReference type="PANTHER" id="PTHR24024:SF18">
    <property type="entry name" value="SHORT-CHAIN COLLAGEN C4-LIKE"/>
    <property type="match status" value="1"/>
</dbReference>
<evidence type="ECO:0000256" key="1">
    <source>
        <dbReference type="SAM" id="SignalP"/>
    </source>
</evidence>
<organism evidence="2 3">
    <name type="scientific">Littorina saxatilis</name>
    <dbReference type="NCBI Taxonomy" id="31220"/>
    <lineage>
        <taxon>Eukaryota</taxon>
        <taxon>Metazoa</taxon>
        <taxon>Spiralia</taxon>
        <taxon>Lophotrochozoa</taxon>
        <taxon>Mollusca</taxon>
        <taxon>Gastropoda</taxon>
        <taxon>Caenogastropoda</taxon>
        <taxon>Littorinimorpha</taxon>
        <taxon>Littorinoidea</taxon>
        <taxon>Littorinidae</taxon>
        <taxon>Littorina</taxon>
    </lineage>
</organism>
<feature type="signal peptide" evidence="1">
    <location>
        <begin position="1"/>
        <end position="22"/>
    </location>
</feature>
<comment type="caution">
    <text evidence="2">The sequence shown here is derived from an EMBL/GenBank/DDBJ whole genome shotgun (WGS) entry which is preliminary data.</text>
</comment>
<gene>
    <name evidence="2" type="ORF">V1264_008713</name>
</gene>
<feature type="chain" id="PRO_5042866878" evidence="1">
    <location>
        <begin position="23"/>
        <end position="402"/>
    </location>
</feature>
<dbReference type="EMBL" id="JBAMIC010000021">
    <property type="protein sequence ID" value="KAK7093060.1"/>
    <property type="molecule type" value="Genomic_DNA"/>
</dbReference>
<dbReference type="Proteomes" id="UP001374579">
    <property type="component" value="Unassembled WGS sequence"/>
</dbReference>
<keyword evidence="3" id="KW-1185">Reference proteome</keyword>
<protein>
    <submittedName>
        <fullName evidence="2">Uncharacterized protein</fullName>
    </submittedName>
</protein>
<dbReference type="GO" id="GO:0005615">
    <property type="term" value="C:extracellular space"/>
    <property type="evidence" value="ECO:0007669"/>
    <property type="project" value="TreeGrafter"/>
</dbReference>
<evidence type="ECO:0000313" key="2">
    <source>
        <dbReference type="EMBL" id="KAK7093060.1"/>
    </source>
</evidence>
<proteinExistence type="predicted"/>
<sequence length="402" mass="44256">MKTLFLLFLCDCFCDQVIHVTADEGTSTEDVDVARCLQDMKSQLSILDKQLEQQHARNIRQDLTIEQLTATLLQQDKFISQQVSRQDHAILKLNDELKKHKQTSEDLRVTVLKQARTIELLRTGVVFKPGGSSESSSPEQTAQGENPALKEWFEVTSYHVIYEQSDIALSAEDRLHTTNAPENASQPHVRRRSDDVGPVISHMTQQITEMTAEIQALKNANVENVQARGTTYVRWGHSSCPGTSDMIYSGIIGGSHQKSVGGAGNHLCMTSHPVFDTHAQPSLNGHAYVYGSEYDICPEAGCDTTPACAVCRVPHSSSVVIPGTNACTVGWTKEYSGYIMAGYPGYPGSSEFICVDSEIVHVHGSQTNDDENDLYYTHAKCGALPCPPYEDEKIVTCVVCSK</sequence>
<dbReference type="InterPro" id="IPR051077">
    <property type="entry name" value="Ca-dependent_lectin"/>
</dbReference>
<dbReference type="AlphaFoldDB" id="A0AAN9ATI1"/>
<keyword evidence="1" id="KW-0732">Signal</keyword>
<reference evidence="2 3" key="1">
    <citation type="submission" date="2024-02" db="EMBL/GenBank/DDBJ databases">
        <title>Chromosome-scale genome assembly of the rough periwinkle Littorina saxatilis.</title>
        <authorList>
            <person name="De Jode A."/>
            <person name="Faria R."/>
            <person name="Formenti G."/>
            <person name="Sims Y."/>
            <person name="Smith T.P."/>
            <person name="Tracey A."/>
            <person name="Wood J.M.D."/>
            <person name="Zagrodzka Z.B."/>
            <person name="Johannesson K."/>
            <person name="Butlin R.K."/>
            <person name="Leder E.H."/>
        </authorList>
    </citation>
    <scope>NUCLEOTIDE SEQUENCE [LARGE SCALE GENOMIC DNA]</scope>
    <source>
        <strain evidence="2">Snail1</strain>
        <tissue evidence="2">Muscle</tissue>
    </source>
</reference>
<name>A0AAN9ATI1_9CAEN</name>
<dbReference type="PANTHER" id="PTHR24024">
    <property type="entry name" value="PULMONARY SURFACTANT-ASSOCIATED PROTEIN A"/>
    <property type="match status" value="1"/>
</dbReference>
<evidence type="ECO:0000313" key="3">
    <source>
        <dbReference type="Proteomes" id="UP001374579"/>
    </source>
</evidence>